<keyword evidence="6" id="KW-0804">Transcription</keyword>
<evidence type="ECO:0000256" key="4">
    <source>
        <dbReference type="ARBA" id="ARBA00023082"/>
    </source>
</evidence>
<sequence length="548" mass="60462">MGIRKYKPTTPGRRGSSVADFVEITRSTPEKSLVRPLHSKGGRNNAGRVTVRHQGGGHKRAYRVIDFRRHDKDGVPAKVAHIEYDPNRTARIALLHYADGEKRYILAPRNLQQGDRVENGPGADIKPGNNLALRNIPVGTTIHAIELRPGGGAKFARSAGASVQLLAKEGAYAHLRMPSGEIRLVDVRCRATVGEVGNAEQSNINWGKAGRKRWLGVRPTVRGVAMNPVAEDEASSDGRREPEDAARSTTSSRGRTGASPARAQSRAGGSVTAGGTMSEHERHDELDARIVRSTQHDPQDRSGARALFVQLRSLREGSAEYAELRNQLVRMHLPLVEHLARRFRNRGEPLDDLTQVATIGLIKSVDRFDPDRGVEFSTYATPTVVGEIKRHFRDKGWAVRVPRRLQELRLALTTATAELSQQHGRSPTVHELAEKLAISEEEVLEGLESANAYSTLSLDVPDTDDESPAVADTLGAEDEALEGVEYRESLKPLLEDLPPREKRILLLRFFGNMTQSQIAQEVGISQMHVSRLLARTLAQLREKLLVEE</sequence>
<feature type="compositionally biased region" description="Low complexity" evidence="9">
    <location>
        <begin position="247"/>
        <end position="259"/>
    </location>
</feature>
<comment type="subunit">
    <text evidence="8">Part of the 50S ribosomal subunit. Forms a bridge to the 30S subunit in the 70S ribosome.</text>
</comment>
<dbReference type="SUPFAM" id="SSF50249">
    <property type="entry name" value="Nucleic acid-binding proteins"/>
    <property type="match status" value="1"/>
</dbReference>
<keyword evidence="5" id="KW-0238">DNA-binding</keyword>
<dbReference type="InterPro" id="IPR013325">
    <property type="entry name" value="RNA_pol_sigma_r2"/>
</dbReference>
<evidence type="ECO:0000256" key="2">
    <source>
        <dbReference type="ARBA" id="ARBA00022980"/>
    </source>
</evidence>
<reference evidence="12 13" key="1">
    <citation type="submission" date="2024-06" db="EMBL/GenBank/DDBJ databases">
        <title>The Natural Products Discovery Center: Release of the First 8490 Sequenced Strains for Exploring Actinobacteria Biosynthetic Diversity.</title>
        <authorList>
            <person name="Kalkreuter E."/>
            <person name="Kautsar S.A."/>
            <person name="Yang D."/>
            <person name="Bader C.D."/>
            <person name="Teijaro C.N."/>
            <person name="Fluegel L."/>
            <person name="Davis C.M."/>
            <person name="Simpson J.R."/>
            <person name="Lauterbach L."/>
            <person name="Steele A.D."/>
            <person name="Gui C."/>
            <person name="Meng S."/>
            <person name="Li G."/>
            <person name="Viehrig K."/>
            <person name="Ye F."/>
            <person name="Su P."/>
            <person name="Kiefer A.F."/>
            <person name="Nichols A."/>
            <person name="Cepeda A.J."/>
            <person name="Yan W."/>
            <person name="Fan B."/>
            <person name="Jiang Y."/>
            <person name="Adhikari A."/>
            <person name="Zheng C.-J."/>
            <person name="Schuster L."/>
            <person name="Cowan T.M."/>
            <person name="Smanski M.J."/>
            <person name="Chevrette M.G."/>
            <person name="De Carvalho L.P.S."/>
            <person name="Shen B."/>
        </authorList>
    </citation>
    <scope>NUCLEOTIDE SEQUENCE [LARGE SCALE GENOMIC DNA]</scope>
    <source>
        <strain evidence="12 13">NPDC046851</strain>
    </source>
</reference>
<evidence type="ECO:0000256" key="7">
    <source>
        <dbReference type="ARBA" id="ARBA00023274"/>
    </source>
</evidence>
<dbReference type="Pfam" id="PF04545">
    <property type="entry name" value="Sigma70_r4"/>
    <property type="match status" value="1"/>
</dbReference>
<dbReference type="CDD" id="cd06171">
    <property type="entry name" value="Sigma70_r4"/>
    <property type="match status" value="1"/>
</dbReference>
<comment type="similarity">
    <text evidence="1 8">Belongs to the universal ribosomal protein uL2 family.</text>
</comment>
<dbReference type="Gene3D" id="1.10.10.10">
    <property type="entry name" value="Winged helix-like DNA-binding domain superfamily/Winged helix DNA-binding domain"/>
    <property type="match status" value="2"/>
</dbReference>
<dbReference type="GO" id="GO:0005840">
    <property type="term" value="C:ribosome"/>
    <property type="evidence" value="ECO:0007669"/>
    <property type="project" value="UniProtKB-KW"/>
</dbReference>
<dbReference type="EMBL" id="JBEYXT010000020">
    <property type="protein sequence ID" value="MEU6800800.1"/>
    <property type="molecule type" value="Genomic_DNA"/>
</dbReference>
<protein>
    <recommendedName>
        <fullName evidence="8">Large ribosomal subunit protein uL2</fullName>
    </recommendedName>
</protein>
<evidence type="ECO:0000313" key="12">
    <source>
        <dbReference type="EMBL" id="MEU6800800.1"/>
    </source>
</evidence>
<evidence type="ECO:0000256" key="8">
    <source>
        <dbReference type="HAMAP-Rule" id="MF_01320"/>
    </source>
</evidence>
<dbReference type="InterPro" id="IPR014726">
    <property type="entry name" value="Ribosomal_uL2_dom3"/>
</dbReference>
<comment type="caution">
    <text evidence="12">The sequence shown here is derived from an EMBL/GenBank/DDBJ whole genome shotgun (WGS) entry which is preliminary data.</text>
</comment>
<keyword evidence="4" id="KW-0731">Sigma factor</keyword>
<dbReference type="Proteomes" id="UP001551189">
    <property type="component" value="Unassembled WGS sequence"/>
</dbReference>
<dbReference type="InterPro" id="IPR036388">
    <property type="entry name" value="WH-like_DNA-bd_sf"/>
</dbReference>
<accession>A0ABV3AUE5</accession>
<dbReference type="PANTHER" id="PTHR30385">
    <property type="entry name" value="SIGMA FACTOR F FLAGELLAR"/>
    <property type="match status" value="1"/>
</dbReference>
<dbReference type="NCBIfam" id="TIGR01171">
    <property type="entry name" value="rplB_bact"/>
    <property type="match status" value="1"/>
</dbReference>
<comment type="function">
    <text evidence="8">One of the primary rRNA binding proteins. Required for association of the 30S and 50S subunits to form the 70S ribosome, for tRNA binding and peptide bond formation. It has been suggested to have peptidyltransferase activity; this is somewhat controversial. Makes several contacts with the 16S rRNA in the 70S ribosome.</text>
</comment>
<feature type="region of interest" description="Disordered" evidence="9">
    <location>
        <begin position="29"/>
        <end position="57"/>
    </location>
</feature>
<dbReference type="PRINTS" id="PR00046">
    <property type="entry name" value="SIGMA70FCT"/>
</dbReference>
<dbReference type="RefSeq" id="WP_359691960.1">
    <property type="nucleotide sequence ID" value="NZ_JBEYXT010000020.1"/>
</dbReference>
<dbReference type="InterPro" id="IPR000943">
    <property type="entry name" value="RNA_pol_sigma70"/>
</dbReference>
<proteinExistence type="inferred from homology"/>
<dbReference type="SMART" id="SM01383">
    <property type="entry name" value="Ribosomal_L2"/>
    <property type="match status" value="1"/>
</dbReference>
<dbReference type="InterPro" id="IPR012340">
    <property type="entry name" value="NA-bd_OB-fold"/>
</dbReference>
<name>A0ABV3AUE5_9ACTN</name>
<dbReference type="Gene3D" id="2.40.50.140">
    <property type="entry name" value="Nucleic acid-binding proteins"/>
    <property type="match status" value="1"/>
</dbReference>
<dbReference type="InterPro" id="IPR014322">
    <property type="entry name" value="RNA_pol_sigma-B/F/G"/>
</dbReference>
<gene>
    <name evidence="8 12" type="primary">rplB</name>
    <name evidence="12" type="ORF">ABZ931_07255</name>
</gene>
<evidence type="ECO:0000256" key="3">
    <source>
        <dbReference type="ARBA" id="ARBA00023015"/>
    </source>
</evidence>
<dbReference type="NCBIfam" id="TIGR02937">
    <property type="entry name" value="sigma70-ECF"/>
    <property type="match status" value="1"/>
</dbReference>
<keyword evidence="7 8" id="KW-0687">Ribonucleoprotein</keyword>
<evidence type="ECO:0000313" key="13">
    <source>
        <dbReference type="Proteomes" id="UP001551189"/>
    </source>
</evidence>
<dbReference type="Gene3D" id="2.30.30.30">
    <property type="match status" value="1"/>
</dbReference>
<dbReference type="SUPFAM" id="SSF88946">
    <property type="entry name" value="Sigma2 domain of RNA polymerase sigma factors"/>
    <property type="match status" value="1"/>
</dbReference>
<feature type="region of interest" description="Disordered" evidence="9">
    <location>
        <begin position="226"/>
        <end position="283"/>
    </location>
</feature>
<dbReference type="InterPro" id="IPR014722">
    <property type="entry name" value="Rib_uL2_dom2"/>
</dbReference>
<dbReference type="Gene3D" id="1.10.601.10">
    <property type="entry name" value="RNA Polymerase Primary Sigma Factor"/>
    <property type="match status" value="1"/>
</dbReference>
<evidence type="ECO:0000256" key="5">
    <source>
        <dbReference type="ARBA" id="ARBA00023125"/>
    </source>
</evidence>
<dbReference type="Pfam" id="PF00181">
    <property type="entry name" value="Ribosomal_L2_N"/>
    <property type="match status" value="1"/>
</dbReference>
<dbReference type="InterPro" id="IPR022666">
    <property type="entry name" value="Ribosomal_uL2_RNA-bd_dom"/>
</dbReference>
<keyword evidence="8" id="KW-0699">rRNA-binding</keyword>
<dbReference type="InterPro" id="IPR007630">
    <property type="entry name" value="RNA_pol_sigma70_r4"/>
</dbReference>
<dbReference type="InterPro" id="IPR022669">
    <property type="entry name" value="Ribosomal_uL2_C"/>
</dbReference>
<dbReference type="SMART" id="SM01382">
    <property type="entry name" value="Ribosomal_L2_C"/>
    <property type="match status" value="1"/>
</dbReference>
<keyword evidence="8" id="KW-0694">RNA-binding</keyword>
<dbReference type="InterPro" id="IPR007627">
    <property type="entry name" value="RNA_pol_sigma70_r2"/>
</dbReference>
<dbReference type="PANTHER" id="PTHR30385:SF4">
    <property type="entry name" value="RNA POLYMERASE SIGMA-E FACTOR"/>
    <property type="match status" value="1"/>
</dbReference>
<dbReference type="SUPFAM" id="SSF88659">
    <property type="entry name" value="Sigma3 and sigma4 domains of RNA polymerase sigma factors"/>
    <property type="match status" value="2"/>
</dbReference>
<evidence type="ECO:0000256" key="6">
    <source>
        <dbReference type="ARBA" id="ARBA00023163"/>
    </source>
</evidence>
<organism evidence="12 13">
    <name type="scientific">Streptomyces neyagawaensis</name>
    <dbReference type="NCBI Taxonomy" id="42238"/>
    <lineage>
        <taxon>Bacteria</taxon>
        <taxon>Bacillati</taxon>
        <taxon>Actinomycetota</taxon>
        <taxon>Actinomycetes</taxon>
        <taxon>Kitasatosporales</taxon>
        <taxon>Streptomycetaceae</taxon>
        <taxon>Streptomyces</taxon>
    </lineage>
</organism>
<dbReference type="Pfam" id="PF04539">
    <property type="entry name" value="Sigma70_r3"/>
    <property type="match status" value="1"/>
</dbReference>
<dbReference type="Gene3D" id="4.10.950.10">
    <property type="entry name" value="Ribosomal protein L2, domain 3"/>
    <property type="match status" value="1"/>
</dbReference>
<keyword evidence="3" id="KW-0805">Transcription regulation</keyword>
<keyword evidence="13" id="KW-1185">Reference proteome</keyword>
<evidence type="ECO:0000256" key="9">
    <source>
        <dbReference type="SAM" id="MobiDB-lite"/>
    </source>
</evidence>
<dbReference type="Pfam" id="PF03947">
    <property type="entry name" value="Ribosomal_L2_C"/>
    <property type="match status" value="1"/>
</dbReference>
<dbReference type="InterPro" id="IPR008991">
    <property type="entry name" value="Translation_prot_SH3-like_sf"/>
</dbReference>
<dbReference type="NCBIfam" id="TIGR02980">
    <property type="entry name" value="SigBFG"/>
    <property type="match status" value="1"/>
</dbReference>
<dbReference type="Pfam" id="PF04542">
    <property type="entry name" value="Sigma70_r2"/>
    <property type="match status" value="1"/>
</dbReference>
<evidence type="ECO:0000259" key="11">
    <source>
        <dbReference type="SMART" id="SM01383"/>
    </source>
</evidence>
<evidence type="ECO:0000256" key="1">
    <source>
        <dbReference type="ARBA" id="ARBA00005636"/>
    </source>
</evidence>
<dbReference type="InterPro" id="IPR013324">
    <property type="entry name" value="RNA_pol_sigma_r3/r4-like"/>
</dbReference>
<keyword evidence="2 8" id="KW-0689">Ribosomal protein</keyword>
<feature type="domain" description="Large ribosomal subunit protein uL2 RNA-binding" evidence="11">
    <location>
        <begin position="42"/>
        <end position="119"/>
    </location>
</feature>
<evidence type="ECO:0000259" key="10">
    <source>
        <dbReference type="SMART" id="SM01382"/>
    </source>
</evidence>
<dbReference type="HAMAP" id="MF_01320_B">
    <property type="entry name" value="Ribosomal_uL2_B"/>
    <property type="match status" value="1"/>
</dbReference>
<dbReference type="InterPro" id="IPR007624">
    <property type="entry name" value="RNA_pol_sigma70_r3"/>
</dbReference>
<feature type="domain" description="Large ribosomal subunit protein uL2 C-terminal" evidence="10">
    <location>
        <begin position="125"/>
        <end position="247"/>
    </location>
</feature>
<dbReference type="SUPFAM" id="SSF50104">
    <property type="entry name" value="Translation proteins SH3-like domain"/>
    <property type="match status" value="1"/>
</dbReference>
<dbReference type="InterPro" id="IPR005880">
    <property type="entry name" value="Ribosomal_uL2_bac/org-type"/>
</dbReference>
<dbReference type="InterPro" id="IPR014284">
    <property type="entry name" value="RNA_pol_sigma-70_dom"/>
</dbReference>
<feature type="compositionally biased region" description="Basic and acidic residues" evidence="9">
    <location>
        <begin position="236"/>
        <end position="246"/>
    </location>
</feature>